<evidence type="ECO:0000313" key="3">
    <source>
        <dbReference type="Proteomes" id="UP000176355"/>
    </source>
</evidence>
<gene>
    <name evidence="2" type="ORF">A3G03_01010</name>
</gene>
<dbReference type="Proteomes" id="UP000176355">
    <property type="component" value="Unassembled WGS sequence"/>
</dbReference>
<proteinExistence type="predicted"/>
<sequence length="212" mass="23192">MKNIFITWFVVFAVSYGLLSAIGLAPVEVKEMNAVVLALFAKTENTAGPTVAITDLSVRPPTSSAGKQPVRLVIEKIGVDAPVENPQSRDIAVLDAALLKGVVHYPGSGSLENNTNMFLFGHSTNWATVHNQAFKSLNRLSELQLGDEIKLFSDEKEYIYKVTAVSLVAQNEALVKFETGKRKLTLSTCDTFGKRTDRFVVTADFVNVDLIK</sequence>
<keyword evidence="1" id="KW-0378">Hydrolase</keyword>
<dbReference type="CDD" id="cd00004">
    <property type="entry name" value="Sortase"/>
    <property type="match status" value="1"/>
</dbReference>
<dbReference type="AlphaFoldDB" id="A0A1G2P8C9"/>
<accession>A0A1G2P8C9</accession>
<dbReference type="STRING" id="1802333.A3G03_01010"/>
<evidence type="ECO:0000313" key="2">
    <source>
        <dbReference type="EMBL" id="OHA43872.1"/>
    </source>
</evidence>
<dbReference type="SUPFAM" id="SSF63817">
    <property type="entry name" value="Sortase"/>
    <property type="match status" value="1"/>
</dbReference>
<protein>
    <recommendedName>
        <fullName evidence="4">Sortase</fullName>
    </recommendedName>
</protein>
<evidence type="ECO:0000256" key="1">
    <source>
        <dbReference type="ARBA" id="ARBA00022801"/>
    </source>
</evidence>
<dbReference type="InterPro" id="IPR023365">
    <property type="entry name" value="Sortase_dom-sf"/>
</dbReference>
<dbReference type="GO" id="GO:0016787">
    <property type="term" value="F:hydrolase activity"/>
    <property type="evidence" value="ECO:0007669"/>
    <property type="project" value="UniProtKB-KW"/>
</dbReference>
<name>A0A1G2P8C9_9BACT</name>
<reference evidence="2 3" key="1">
    <citation type="journal article" date="2016" name="Nat. Commun.">
        <title>Thousands of microbial genomes shed light on interconnected biogeochemical processes in an aquifer system.</title>
        <authorList>
            <person name="Anantharaman K."/>
            <person name="Brown C.T."/>
            <person name="Hug L.A."/>
            <person name="Sharon I."/>
            <person name="Castelle C.J."/>
            <person name="Probst A.J."/>
            <person name="Thomas B.C."/>
            <person name="Singh A."/>
            <person name="Wilkins M.J."/>
            <person name="Karaoz U."/>
            <person name="Brodie E.L."/>
            <person name="Williams K.H."/>
            <person name="Hubbard S.S."/>
            <person name="Banfield J.F."/>
        </authorList>
    </citation>
    <scope>NUCLEOTIDE SEQUENCE [LARGE SCALE GENOMIC DNA]</scope>
</reference>
<dbReference type="InterPro" id="IPR005754">
    <property type="entry name" value="Sortase"/>
</dbReference>
<dbReference type="EMBL" id="MHSL01000016">
    <property type="protein sequence ID" value="OHA43872.1"/>
    <property type="molecule type" value="Genomic_DNA"/>
</dbReference>
<evidence type="ECO:0008006" key="4">
    <source>
        <dbReference type="Google" id="ProtNLM"/>
    </source>
</evidence>
<comment type="caution">
    <text evidence="2">The sequence shown here is derived from an EMBL/GenBank/DDBJ whole genome shotgun (WGS) entry which is preliminary data.</text>
</comment>
<organism evidence="2 3">
    <name type="scientific">Candidatus Taylorbacteria bacterium RIFCSPLOWO2_12_FULL_44_15c</name>
    <dbReference type="NCBI Taxonomy" id="1802333"/>
    <lineage>
        <taxon>Bacteria</taxon>
        <taxon>Candidatus Tayloriibacteriota</taxon>
    </lineage>
</organism>
<dbReference type="Gene3D" id="2.40.260.10">
    <property type="entry name" value="Sortase"/>
    <property type="match status" value="1"/>
</dbReference>
<dbReference type="Pfam" id="PF04203">
    <property type="entry name" value="Sortase"/>
    <property type="match status" value="1"/>
</dbReference>